<keyword evidence="3" id="KW-0805">Transcription regulation</keyword>
<evidence type="ECO:0000256" key="3">
    <source>
        <dbReference type="ARBA" id="ARBA00023015"/>
    </source>
</evidence>
<evidence type="ECO:0000313" key="9">
    <source>
        <dbReference type="EMBL" id="CRL23696.1"/>
    </source>
</evidence>
<keyword evidence="8" id="KW-0732">Signal</keyword>
<evidence type="ECO:0000256" key="1">
    <source>
        <dbReference type="ARBA" id="ARBA00022723"/>
    </source>
</evidence>
<name>A0A0G4PBK3_PENC3</name>
<evidence type="ECO:0000256" key="8">
    <source>
        <dbReference type="SAM" id="SignalP"/>
    </source>
</evidence>
<feature type="region of interest" description="Disordered" evidence="7">
    <location>
        <begin position="51"/>
        <end position="75"/>
    </location>
</feature>
<evidence type="ECO:0000256" key="5">
    <source>
        <dbReference type="ARBA" id="ARBA00023163"/>
    </source>
</evidence>
<evidence type="ECO:0000256" key="4">
    <source>
        <dbReference type="ARBA" id="ARBA00023125"/>
    </source>
</evidence>
<keyword evidence="5" id="KW-0804">Transcription</keyword>
<keyword evidence="4" id="KW-0238">DNA-binding</keyword>
<dbReference type="AlphaFoldDB" id="A0A0G4PBK3"/>
<reference evidence="9 10" key="1">
    <citation type="journal article" date="2014" name="Nat. Commun.">
        <title>Multiple recent horizontal transfers of a large genomic region in cheese making fungi.</title>
        <authorList>
            <person name="Cheeseman K."/>
            <person name="Ropars J."/>
            <person name="Renault P."/>
            <person name="Dupont J."/>
            <person name="Gouzy J."/>
            <person name="Branca A."/>
            <person name="Abraham A.L."/>
            <person name="Ceppi M."/>
            <person name="Conseiller E."/>
            <person name="Debuchy R."/>
            <person name="Malagnac F."/>
            <person name="Goarin A."/>
            <person name="Silar P."/>
            <person name="Lacoste S."/>
            <person name="Sallet E."/>
            <person name="Bensimon A."/>
            <person name="Giraud T."/>
            <person name="Brygoo Y."/>
        </authorList>
    </citation>
    <scope>NUCLEOTIDE SEQUENCE [LARGE SCALE GENOMIC DNA]</scope>
    <source>
        <strain evidence="10">FM 013</strain>
    </source>
</reference>
<feature type="signal peptide" evidence="8">
    <location>
        <begin position="1"/>
        <end position="20"/>
    </location>
</feature>
<sequence length="442" mass="47979">MKIDFVFLASLCANSALVSALPTDTAETAVLLMEDGTTQTINKRDLAASLPGVSLSPPTNSPPKFIQTGSNDTPSRRLGKRAGAQFIIPLPDEKFLGWDIPMSSIVHANEADATAAMAAGQMIANSITVGASYTATVEGFLSVGTTVSYQNTETATLTGTVTMTIPKNRWGAIVSNPLTNRRSGYVFSGQPGSGQYEYFQADSFTQDTYKYGANSLSWVKGAVTTCLGDAYPLKRCIGEGSLDFLSLFFFFSPTHLKKVPLAFQTEGESDREDYNPITEFFLRSRIRPTALSHGRHHLGTARGGSCLHPSTSPHSQEPFEQSAIIVAPPTAYKADGSQPRVINTKVNRAYHTKRRTECNICRTQNCDEPHKPQNPLVRALQVPGNPISPLPSTNPKELRSFLFFVDVTAPSLGGVFDSAFWKTEIPRACHLDSAIRHAIISL</sequence>
<dbReference type="EMBL" id="HG793143">
    <property type="protein sequence ID" value="CRL23696.1"/>
    <property type="molecule type" value="Genomic_DNA"/>
</dbReference>
<keyword evidence="10" id="KW-1185">Reference proteome</keyword>
<dbReference type="InterPro" id="IPR052360">
    <property type="entry name" value="Transcr_Regulatory_Proteins"/>
</dbReference>
<evidence type="ECO:0000313" key="10">
    <source>
        <dbReference type="Proteomes" id="UP000053732"/>
    </source>
</evidence>
<dbReference type="Proteomes" id="UP000053732">
    <property type="component" value="Unassembled WGS sequence"/>
</dbReference>
<dbReference type="PANTHER" id="PTHR36206">
    <property type="entry name" value="ASPERCRYPTIN BIOSYNTHESIS CLUSTER-SPECIFIC TRANSCRIPTION REGULATOR ATNN-RELATED"/>
    <property type="match status" value="1"/>
</dbReference>
<evidence type="ECO:0000256" key="2">
    <source>
        <dbReference type="ARBA" id="ARBA00022833"/>
    </source>
</evidence>
<dbReference type="GO" id="GO:0046872">
    <property type="term" value="F:metal ion binding"/>
    <property type="evidence" value="ECO:0007669"/>
    <property type="project" value="UniProtKB-KW"/>
</dbReference>
<feature type="chain" id="PRO_5005195328" evidence="8">
    <location>
        <begin position="21"/>
        <end position="442"/>
    </location>
</feature>
<keyword evidence="6" id="KW-0539">Nucleus</keyword>
<protein>
    <submittedName>
        <fullName evidence="9">Str. FM013</fullName>
    </submittedName>
</protein>
<dbReference type="PANTHER" id="PTHR36206:SF12">
    <property type="entry name" value="ASPERCRYPTIN BIOSYNTHESIS CLUSTER-SPECIFIC TRANSCRIPTION REGULATOR ATNN-RELATED"/>
    <property type="match status" value="1"/>
</dbReference>
<accession>A0A0G4PBK3</accession>
<dbReference type="GO" id="GO:0003677">
    <property type="term" value="F:DNA binding"/>
    <property type="evidence" value="ECO:0007669"/>
    <property type="project" value="UniProtKB-KW"/>
</dbReference>
<keyword evidence="2" id="KW-0862">Zinc</keyword>
<keyword evidence="1" id="KW-0479">Metal-binding</keyword>
<organism evidence="9 10">
    <name type="scientific">Penicillium camemberti (strain FM 013)</name>
    <dbReference type="NCBI Taxonomy" id="1429867"/>
    <lineage>
        <taxon>Eukaryota</taxon>
        <taxon>Fungi</taxon>
        <taxon>Dikarya</taxon>
        <taxon>Ascomycota</taxon>
        <taxon>Pezizomycotina</taxon>
        <taxon>Eurotiomycetes</taxon>
        <taxon>Eurotiomycetidae</taxon>
        <taxon>Eurotiales</taxon>
        <taxon>Aspergillaceae</taxon>
        <taxon>Penicillium</taxon>
    </lineage>
</organism>
<proteinExistence type="predicted"/>
<evidence type="ECO:0000256" key="7">
    <source>
        <dbReference type="SAM" id="MobiDB-lite"/>
    </source>
</evidence>
<gene>
    <name evidence="9" type="ORF">PCAMFM013_S010g000134</name>
</gene>
<evidence type="ECO:0000256" key="6">
    <source>
        <dbReference type="ARBA" id="ARBA00023242"/>
    </source>
</evidence>